<protein>
    <submittedName>
        <fullName evidence="2">Uncharacterized protein</fullName>
    </submittedName>
</protein>
<dbReference type="AlphaFoldDB" id="A0A7S8IZI3"/>
<gene>
    <name evidence="2" type="ORF">Nkreftii_001794</name>
</gene>
<feature type="transmembrane region" description="Helical" evidence="1">
    <location>
        <begin position="151"/>
        <end position="170"/>
    </location>
</feature>
<keyword evidence="1" id="KW-1133">Transmembrane helix</keyword>
<proteinExistence type="predicted"/>
<evidence type="ECO:0000313" key="2">
    <source>
        <dbReference type="EMBL" id="QPD04020.1"/>
    </source>
</evidence>
<dbReference type="EMBL" id="CP047423">
    <property type="protein sequence ID" value="QPD04020.1"/>
    <property type="molecule type" value="Genomic_DNA"/>
</dbReference>
<feature type="transmembrane region" description="Helical" evidence="1">
    <location>
        <begin position="111"/>
        <end position="131"/>
    </location>
</feature>
<keyword evidence="1" id="KW-0812">Transmembrane</keyword>
<reference evidence="2 3" key="1">
    <citation type="journal article" date="2020" name="ISME J.">
        <title>Enrichment and physiological characterization of a novel comammox Nitrospira indicates ammonium inhibition of complete nitrification.</title>
        <authorList>
            <person name="Sakoula D."/>
            <person name="Koch H."/>
            <person name="Frank J."/>
            <person name="Jetten M.S.M."/>
            <person name="van Kessel M.A.H.J."/>
            <person name="Lucker S."/>
        </authorList>
    </citation>
    <scope>NUCLEOTIDE SEQUENCE [LARGE SCALE GENOMIC DNA]</scope>
    <source>
        <strain evidence="2">Comreactor17</strain>
    </source>
</reference>
<feature type="transmembrane region" description="Helical" evidence="1">
    <location>
        <begin position="45"/>
        <end position="66"/>
    </location>
</feature>
<name>A0A7S8IZI3_9BACT</name>
<dbReference type="Proteomes" id="UP000593737">
    <property type="component" value="Chromosome"/>
</dbReference>
<evidence type="ECO:0000256" key="1">
    <source>
        <dbReference type="SAM" id="Phobius"/>
    </source>
</evidence>
<sequence>MAKLGNVREWERACSTDLIGEPTRHVMSVSEKTPDKDRPSGLVQVLKAGAVYFLIALGAGFVLEVIRLEVVALHFSTRVAQVMEIPSHLLAMIIAARWVIDRFTLPPFPGIRLTVGLVALSLWLVMEWIIVLPFHGLSLDEYLAIQDPVVGTLPIGALGVLTVMPFLVGYRWDR</sequence>
<evidence type="ECO:0000313" key="3">
    <source>
        <dbReference type="Proteomes" id="UP000593737"/>
    </source>
</evidence>
<feature type="transmembrane region" description="Helical" evidence="1">
    <location>
        <begin position="78"/>
        <end position="99"/>
    </location>
</feature>
<keyword evidence="1" id="KW-0472">Membrane</keyword>
<dbReference type="KEGG" id="nkf:Nkreftii_001794"/>
<accession>A0A7S8IZI3</accession>
<organism evidence="2 3">
    <name type="scientific">Candidatus Nitrospira kreftii</name>
    <dbReference type="NCBI Taxonomy" id="2652173"/>
    <lineage>
        <taxon>Bacteria</taxon>
        <taxon>Pseudomonadati</taxon>
        <taxon>Nitrospirota</taxon>
        <taxon>Nitrospiria</taxon>
        <taxon>Nitrospirales</taxon>
        <taxon>Nitrospiraceae</taxon>
        <taxon>Nitrospira</taxon>
    </lineage>
</organism>